<feature type="compositionally biased region" description="Pro residues" evidence="1">
    <location>
        <begin position="300"/>
        <end position="314"/>
    </location>
</feature>
<feature type="compositionally biased region" description="Pro residues" evidence="1">
    <location>
        <begin position="232"/>
        <end position="268"/>
    </location>
</feature>
<name>A0A1Y2MRZ7_PSEAH</name>
<dbReference type="Gene3D" id="1.20.1260.20">
    <property type="entry name" value="PPE superfamily"/>
    <property type="match status" value="1"/>
</dbReference>
<evidence type="ECO:0000256" key="1">
    <source>
        <dbReference type="SAM" id="MobiDB-lite"/>
    </source>
</evidence>
<dbReference type="AlphaFoldDB" id="A0A1Y2MRZ7"/>
<feature type="compositionally biased region" description="Gly residues" evidence="1">
    <location>
        <begin position="182"/>
        <end position="197"/>
    </location>
</feature>
<reference evidence="2 3" key="1">
    <citation type="submission" date="2016-09" db="EMBL/GenBank/DDBJ databases">
        <title>Pseudonocardia autotrophica DSM535, a candidate organism with high potential of specific P450 cytochromes.</title>
        <authorList>
            <person name="Grumaz C."/>
            <person name="Vainshtein Y."/>
            <person name="Kirstahler P."/>
            <person name="Sohn K."/>
        </authorList>
    </citation>
    <scope>NUCLEOTIDE SEQUENCE [LARGE SCALE GENOMIC DNA]</scope>
    <source>
        <strain evidence="2 3">DSM 535</strain>
    </source>
</reference>
<comment type="caution">
    <text evidence="2">The sequence shown here is derived from an EMBL/GenBank/DDBJ whole genome shotgun (WGS) entry which is preliminary data.</text>
</comment>
<dbReference type="RefSeq" id="WP_158092245.1">
    <property type="nucleotide sequence ID" value="NZ_AP018920.1"/>
</dbReference>
<proteinExistence type="predicted"/>
<feature type="compositionally biased region" description="Pro residues" evidence="1">
    <location>
        <begin position="327"/>
        <end position="337"/>
    </location>
</feature>
<feature type="compositionally biased region" description="Pro residues" evidence="1">
    <location>
        <begin position="211"/>
        <end position="223"/>
    </location>
</feature>
<organism evidence="2 3">
    <name type="scientific">Pseudonocardia autotrophica</name>
    <name type="common">Amycolata autotrophica</name>
    <name type="synonym">Nocardia autotrophica</name>
    <dbReference type="NCBI Taxonomy" id="2074"/>
    <lineage>
        <taxon>Bacteria</taxon>
        <taxon>Bacillati</taxon>
        <taxon>Actinomycetota</taxon>
        <taxon>Actinomycetes</taxon>
        <taxon>Pseudonocardiales</taxon>
        <taxon>Pseudonocardiaceae</taxon>
        <taxon>Pseudonocardia</taxon>
    </lineage>
</organism>
<feature type="compositionally biased region" description="Basic and acidic residues" evidence="1">
    <location>
        <begin position="341"/>
        <end position="356"/>
    </location>
</feature>
<evidence type="ECO:0008006" key="4">
    <source>
        <dbReference type="Google" id="ProtNLM"/>
    </source>
</evidence>
<evidence type="ECO:0000313" key="2">
    <source>
        <dbReference type="EMBL" id="OSY37996.1"/>
    </source>
</evidence>
<gene>
    <name evidence="2" type="ORF">BG845_04403</name>
</gene>
<dbReference type="Proteomes" id="UP000194360">
    <property type="component" value="Unassembled WGS sequence"/>
</dbReference>
<feature type="compositionally biased region" description="Low complexity" evidence="1">
    <location>
        <begin position="198"/>
        <end position="210"/>
    </location>
</feature>
<accession>A0A1Y2MRZ7</accession>
<protein>
    <recommendedName>
        <fullName evidence="4">PPE family protein</fullName>
    </recommendedName>
</protein>
<sequence>MIRCYNFAAFDMATKFGWVDGQPGIAATLPVSDGLRSLTGSLEESSVATDRRITDLDIAWQGMASDAARSSLTTTASGMADTAVVTGNGAERLVDHGNSFESMRRQISYVNPADHSWFQRAVDNTSEAWHSLWGNGADHVTIAERNLANDEVANRALDRYAAETSAADDRFSGATPPPPPGAGAGPQGGGGGGGGTLPPGTGSSGPSTATPSPPGPGGPPGGPGPEDIGPGGPGPGGPAPEAPGPGGPGPGGPRPEAPGPGGPGPGGPSGPEQYGPAGPNPLDPPVAARPDTVTQAEVAPVPPERTPGPGPGPIPERQWTPDRPAGPFAPPYGPMPGPSDSRVRDQLARDFADRARQNQLAPGPGPGRVPGGSDQHAPPGRGGTAWSPPGARGGPIDPAQSGRPADPRGSGAPGGYGPMAGAGAGARDGQDHRNRYVVHTDEVFDIDVRATDAVLGPDEDHR</sequence>
<evidence type="ECO:0000313" key="3">
    <source>
        <dbReference type="Proteomes" id="UP000194360"/>
    </source>
</evidence>
<dbReference type="InterPro" id="IPR038332">
    <property type="entry name" value="PPE_sf"/>
</dbReference>
<dbReference type="STRING" id="2074.BG845_04403"/>
<dbReference type="EMBL" id="MIGB01000026">
    <property type="protein sequence ID" value="OSY37996.1"/>
    <property type="molecule type" value="Genomic_DNA"/>
</dbReference>
<feature type="region of interest" description="Disordered" evidence="1">
    <location>
        <begin position="163"/>
        <end position="435"/>
    </location>
</feature>
<keyword evidence="3" id="KW-1185">Reference proteome</keyword>
<feature type="compositionally biased region" description="Gly residues" evidence="1">
    <location>
        <begin position="411"/>
        <end position="426"/>
    </location>
</feature>
<dbReference type="OrthoDB" id="10011669at2"/>